<dbReference type="Gene3D" id="3.40.960.10">
    <property type="entry name" value="VSR Endonuclease"/>
    <property type="match status" value="1"/>
</dbReference>
<sequence length="260" mass="30268">MFVEHSCLKCGYPLYDEVYDYSIRNHGFPLCRVCQCWLTNKTKATEYAKRLYLELKKRHVPVEIEKFDGHKTIDIAIPRFRINIEVDGSHHNIDSKQALVDLQRTKYSLEKGYETIRIPNSLIKDSLNQTADSLVVILKNRKKEMDDERLKSINIMELSPREVQLYDLLVDFLKWLYIVFEVDGEYTKTILENTGTEGILSDTYGNWANHEYMLTAFNKLTDYMQDNNIFESATPGLASDYEGFCGCSLGGFLERNRNSR</sequence>
<feature type="domain" description="DUF559" evidence="1">
    <location>
        <begin position="69"/>
        <end position="137"/>
    </location>
</feature>
<dbReference type="OrthoDB" id="894178at2"/>
<reference evidence="2 3" key="1">
    <citation type="submission" date="2012-09" db="EMBL/GenBank/DDBJ databases">
        <title>The Genome Sequence of Bacteroides oleiciplenus YIT 12058.</title>
        <authorList>
            <consortium name="The Broad Institute Genome Sequencing Platform"/>
            <person name="Earl A."/>
            <person name="Ward D."/>
            <person name="Feldgarden M."/>
            <person name="Gevers D."/>
            <person name="Morotomi M."/>
            <person name="Walker B."/>
            <person name="Young S.K."/>
            <person name="Zeng Q."/>
            <person name="Gargeya S."/>
            <person name="Fitzgerald M."/>
            <person name="Haas B."/>
            <person name="Abouelleil A."/>
            <person name="Alvarado L."/>
            <person name="Arachchi H.M."/>
            <person name="Berlin A.M."/>
            <person name="Chapman S.B."/>
            <person name="Goldberg J."/>
            <person name="Griggs A."/>
            <person name="Gujja S."/>
            <person name="Hansen M."/>
            <person name="Howarth C."/>
            <person name="Imamovic A."/>
            <person name="Larimer J."/>
            <person name="McCowen C."/>
            <person name="Montmayeur A."/>
            <person name="Murphy C."/>
            <person name="Neiman D."/>
            <person name="Pearson M."/>
            <person name="Priest M."/>
            <person name="Roberts A."/>
            <person name="Saif S."/>
            <person name="Shea T."/>
            <person name="Sisk P."/>
            <person name="Sykes S."/>
            <person name="Wortman J."/>
            <person name="Nusbaum C."/>
            <person name="Birren B."/>
        </authorList>
    </citation>
    <scope>NUCLEOTIDE SEQUENCE [LARGE SCALE GENOMIC DNA]</scope>
    <source>
        <strain evidence="2 3">YIT 12058</strain>
    </source>
</reference>
<evidence type="ECO:0000313" key="2">
    <source>
        <dbReference type="EMBL" id="EKU88354.1"/>
    </source>
</evidence>
<protein>
    <recommendedName>
        <fullName evidence="1">DUF559 domain-containing protein</fullName>
    </recommendedName>
</protein>
<keyword evidence="3" id="KW-1185">Reference proteome</keyword>
<comment type="caution">
    <text evidence="2">The sequence shown here is derived from an EMBL/GenBank/DDBJ whole genome shotgun (WGS) entry which is preliminary data.</text>
</comment>
<dbReference type="Pfam" id="PF04480">
    <property type="entry name" value="DUF559"/>
    <property type="match status" value="1"/>
</dbReference>
<gene>
    <name evidence="2" type="ORF">HMPREF9447_04411</name>
</gene>
<dbReference type="EMBL" id="ADLF01000021">
    <property type="protein sequence ID" value="EKU88354.1"/>
    <property type="molecule type" value="Genomic_DNA"/>
</dbReference>
<dbReference type="HOGENOM" id="CLU_1068150_0_0_10"/>
<dbReference type="InterPro" id="IPR007569">
    <property type="entry name" value="DUF559"/>
</dbReference>
<dbReference type="AlphaFoldDB" id="K9DTY7"/>
<name>K9DTY7_9BACE</name>
<dbReference type="Proteomes" id="UP000009872">
    <property type="component" value="Unassembled WGS sequence"/>
</dbReference>
<organism evidence="2 3">
    <name type="scientific">Bacteroides oleiciplenus YIT 12058</name>
    <dbReference type="NCBI Taxonomy" id="742727"/>
    <lineage>
        <taxon>Bacteria</taxon>
        <taxon>Pseudomonadati</taxon>
        <taxon>Bacteroidota</taxon>
        <taxon>Bacteroidia</taxon>
        <taxon>Bacteroidales</taxon>
        <taxon>Bacteroidaceae</taxon>
        <taxon>Bacteroides</taxon>
    </lineage>
</organism>
<evidence type="ECO:0000313" key="3">
    <source>
        <dbReference type="Proteomes" id="UP000009872"/>
    </source>
</evidence>
<evidence type="ECO:0000259" key="1">
    <source>
        <dbReference type="Pfam" id="PF04480"/>
    </source>
</evidence>
<dbReference type="PATRIC" id="fig|742727.4.peg.4498"/>
<proteinExistence type="predicted"/>
<accession>K9DTY7</accession>
<dbReference type="STRING" id="742727.HMPREF9447_04411"/>
<dbReference type="eggNOG" id="ENOG502ZNXZ">
    <property type="taxonomic scope" value="Bacteria"/>
</dbReference>